<evidence type="ECO:0000313" key="6">
    <source>
        <dbReference type="Proteomes" id="UP001317963"/>
    </source>
</evidence>
<reference evidence="5 6" key="1">
    <citation type="submission" date="2019-02" db="EMBL/GenBank/DDBJ databases">
        <title>Halieaceae_genomes.</title>
        <authorList>
            <person name="Li S.-H."/>
        </authorList>
    </citation>
    <scope>NUCLEOTIDE SEQUENCE [LARGE SCALE GENOMIC DNA]</scope>
    <source>
        <strain evidence="5 6">JH123</strain>
    </source>
</reference>
<gene>
    <name evidence="5" type="ORF">E0F26_03790</name>
</gene>
<sequence length="301" mass="31841">MELFSGKTVVVSGGAEGIGFAVAQAVGREGMNVVITDVSTDTLSVAEARLSEQGIHVLAMEADARKESDWERVASAALDKFGAIHAVMNNAGVGGGGSSGPIEEQSAEDWRWTIDVNLMGVVFGVKTMVPHIKEAGGGWILNVASMAGMNGFPFGGAYNATKLAVAGLSEGWAMELAPSGIQVATLCPGFVKTRIYLSDRVRPSDYDASHRELVMSDEDLDQETMSVGISNEVKNGIDADVLAARVIESLRAGDLYIFTHPSFRSGVGERYAMIDRCFESAERSPIVGAVTSSVSNPDVFK</sequence>
<dbReference type="PRINTS" id="PR00081">
    <property type="entry name" value="GDHRDH"/>
</dbReference>
<evidence type="ECO:0000256" key="1">
    <source>
        <dbReference type="ARBA" id="ARBA00006484"/>
    </source>
</evidence>
<dbReference type="PRINTS" id="PR00080">
    <property type="entry name" value="SDRFAMILY"/>
</dbReference>
<name>A0ABY6Q5N5_9GAMM</name>
<organism evidence="5 6">
    <name type="scientific">Candidatus Paraluminiphilus aquimaris</name>
    <dbReference type="NCBI Taxonomy" id="2518994"/>
    <lineage>
        <taxon>Bacteria</taxon>
        <taxon>Pseudomonadati</taxon>
        <taxon>Pseudomonadota</taxon>
        <taxon>Gammaproteobacteria</taxon>
        <taxon>Cellvibrionales</taxon>
        <taxon>Halieaceae</taxon>
        <taxon>Candidatus Paraluminiphilus</taxon>
    </lineage>
</organism>
<keyword evidence="3" id="KW-0560">Oxidoreductase</keyword>
<dbReference type="EMBL" id="CP036501">
    <property type="protein sequence ID" value="UZP73919.1"/>
    <property type="molecule type" value="Genomic_DNA"/>
</dbReference>
<evidence type="ECO:0000256" key="2">
    <source>
        <dbReference type="ARBA" id="ARBA00022857"/>
    </source>
</evidence>
<dbReference type="PANTHER" id="PTHR43391:SF14">
    <property type="entry name" value="DEHYDROGENASE_REDUCTASE SDR FAMILY PROTEIN 7-LIKE"/>
    <property type="match status" value="1"/>
</dbReference>
<evidence type="ECO:0000313" key="5">
    <source>
        <dbReference type="EMBL" id="UZP73919.1"/>
    </source>
</evidence>
<dbReference type="Pfam" id="PF00106">
    <property type="entry name" value="adh_short"/>
    <property type="match status" value="1"/>
</dbReference>
<dbReference type="PROSITE" id="PS00061">
    <property type="entry name" value="ADH_SHORT"/>
    <property type="match status" value="1"/>
</dbReference>
<evidence type="ECO:0000256" key="3">
    <source>
        <dbReference type="ARBA" id="ARBA00023002"/>
    </source>
</evidence>
<dbReference type="InterPro" id="IPR036291">
    <property type="entry name" value="NAD(P)-bd_dom_sf"/>
</dbReference>
<comment type="similarity">
    <text evidence="1 4">Belongs to the short-chain dehydrogenases/reductases (SDR) family.</text>
</comment>
<keyword evidence="2" id="KW-0521">NADP</keyword>
<dbReference type="InterPro" id="IPR020904">
    <property type="entry name" value="Sc_DH/Rdtase_CS"/>
</dbReference>
<evidence type="ECO:0000256" key="4">
    <source>
        <dbReference type="RuleBase" id="RU000363"/>
    </source>
</evidence>
<accession>A0ABY6Q5N5</accession>
<dbReference type="SUPFAM" id="SSF51735">
    <property type="entry name" value="NAD(P)-binding Rossmann-fold domains"/>
    <property type="match status" value="1"/>
</dbReference>
<dbReference type="RefSeq" id="WP_279242721.1">
    <property type="nucleotide sequence ID" value="NZ_CP036501.1"/>
</dbReference>
<dbReference type="PANTHER" id="PTHR43391">
    <property type="entry name" value="RETINOL DEHYDROGENASE-RELATED"/>
    <property type="match status" value="1"/>
</dbReference>
<protein>
    <submittedName>
        <fullName evidence="5">SDR family NAD(P)-dependent oxidoreductase</fullName>
    </submittedName>
</protein>
<dbReference type="CDD" id="cd05233">
    <property type="entry name" value="SDR_c"/>
    <property type="match status" value="1"/>
</dbReference>
<dbReference type="InterPro" id="IPR002347">
    <property type="entry name" value="SDR_fam"/>
</dbReference>
<dbReference type="Proteomes" id="UP001317963">
    <property type="component" value="Chromosome"/>
</dbReference>
<dbReference type="Gene3D" id="3.40.50.720">
    <property type="entry name" value="NAD(P)-binding Rossmann-like Domain"/>
    <property type="match status" value="1"/>
</dbReference>
<keyword evidence="6" id="KW-1185">Reference proteome</keyword>
<proteinExistence type="inferred from homology"/>